<feature type="domain" description="Glycosyl transferase family 1" evidence="1">
    <location>
        <begin position="182"/>
        <end position="349"/>
    </location>
</feature>
<name>A0A3M7LBA6_9FLAO</name>
<dbReference type="Pfam" id="PF00534">
    <property type="entry name" value="Glycos_transf_1"/>
    <property type="match status" value="1"/>
</dbReference>
<reference evidence="3 4" key="1">
    <citation type="submission" date="2018-08" db="EMBL/GenBank/DDBJ databases">
        <title>Chryseobacterium nematophagum: a novel matrix digesting pathogen of nematodes.</title>
        <authorList>
            <person name="Page A."/>
            <person name="Roberts M."/>
            <person name="Felix M.-A."/>
            <person name="Weir W."/>
        </authorList>
    </citation>
    <scope>NUCLEOTIDE SEQUENCE [LARGE SCALE GENOMIC DNA]</scope>
    <source>
        <strain evidence="3 4">JUb275</strain>
    </source>
</reference>
<dbReference type="EMBL" id="QWIV01000013">
    <property type="protein sequence ID" value="RMZ59325.1"/>
    <property type="molecule type" value="Genomic_DNA"/>
</dbReference>
<evidence type="ECO:0000259" key="2">
    <source>
        <dbReference type="Pfam" id="PF13439"/>
    </source>
</evidence>
<sequence length="373" mass="42572">MKILQLGKFYPIRGGVEKVMFDLMVNLSGKNIYCDMLCASEETCNADKTIIINPFSTIYIAKTFKEIAKTKISPSIVMKLREICHNYDIIHIHHPDPMVALALFLSRYKGKVVLHWHSDILAQKKLLKLYEPLQKWLIKRADVIIGTSVNYLKNSNVLIPFKSKCLAVPIGIEDIFEKNKNIQIKEDKTYVGKKVIFSLGRLVSYKGFEYLIDSAIYLNDDYIILIGGSGPLKNILQKRIQDQGLKNKVKLLGYLSDEDVLQYYSLCDIFCLSSIEKTEAFGIVQIEAMCFSKPVIATKIQGSGVSWVNEDRITGINVDVRNSEQIANAIKKITSDIDYYKKTSLASRKRFVSIFTIERMSETILNIYDDIYD</sequence>
<evidence type="ECO:0000313" key="3">
    <source>
        <dbReference type="EMBL" id="RMZ59325.1"/>
    </source>
</evidence>
<dbReference type="Pfam" id="PF13439">
    <property type="entry name" value="Glyco_transf_4"/>
    <property type="match status" value="1"/>
</dbReference>
<dbReference type="InterPro" id="IPR028098">
    <property type="entry name" value="Glyco_trans_4-like_N"/>
</dbReference>
<keyword evidence="4" id="KW-1185">Reference proteome</keyword>
<dbReference type="PANTHER" id="PTHR12526">
    <property type="entry name" value="GLYCOSYLTRANSFERASE"/>
    <property type="match status" value="1"/>
</dbReference>
<organism evidence="3 4">
    <name type="scientific">Chryseobacterium nematophagum</name>
    <dbReference type="NCBI Taxonomy" id="2305228"/>
    <lineage>
        <taxon>Bacteria</taxon>
        <taxon>Pseudomonadati</taxon>
        <taxon>Bacteroidota</taxon>
        <taxon>Flavobacteriia</taxon>
        <taxon>Flavobacteriales</taxon>
        <taxon>Weeksellaceae</taxon>
        <taxon>Chryseobacterium group</taxon>
        <taxon>Chryseobacterium</taxon>
    </lineage>
</organism>
<feature type="domain" description="Glycosyltransferase subfamily 4-like N-terminal" evidence="2">
    <location>
        <begin position="14"/>
        <end position="148"/>
    </location>
</feature>
<dbReference type="Gene3D" id="3.40.50.2000">
    <property type="entry name" value="Glycogen Phosphorylase B"/>
    <property type="match status" value="2"/>
</dbReference>
<dbReference type="InterPro" id="IPR001296">
    <property type="entry name" value="Glyco_trans_1"/>
</dbReference>
<dbReference type="GO" id="GO:0016757">
    <property type="term" value="F:glycosyltransferase activity"/>
    <property type="evidence" value="ECO:0007669"/>
    <property type="project" value="InterPro"/>
</dbReference>
<dbReference type="AlphaFoldDB" id="A0A3M7LBA6"/>
<dbReference type="SUPFAM" id="SSF53756">
    <property type="entry name" value="UDP-Glycosyltransferase/glycogen phosphorylase"/>
    <property type="match status" value="1"/>
</dbReference>
<dbReference type="RefSeq" id="WP_122546446.1">
    <property type="nucleotide sequence ID" value="NZ_QWIV01000013.1"/>
</dbReference>
<comment type="caution">
    <text evidence="3">The sequence shown here is derived from an EMBL/GenBank/DDBJ whole genome shotgun (WGS) entry which is preliminary data.</text>
</comment>
<dbReference type="PANTHER" id="PTHR12526:SF627">
    <property type="entry name" value="D-RHAMNOSYLTRANSFERASE WBPZ"/>
    <property type="match status" value="1"/>
</dbReference>
<gene>
    <name evidence="3" type="ORF">D1632_06685</name>
</gene>
<evidence type="ECO:0000259" key="1">
    <source>
        <dbReference type="Pfam" id="PF00534"/>
    </source>
</evidence>
<proteinExistence type="predicted"/>
<dbReference type="Proteomes" id="UP000267524">
    <property type="component" value="Unassembled WGS sequence"/>
</dbReference>
<protein>
    <submittedName>
        <fullName evidence="3">Glycosyltransferase</fullName>
    </submittedName>
</protein>
<keyword evidence="3" id="KW-0808">Transferase</keyword>
<evidence type="ECO:0000313" key="4">
    <source>
        <dbReference type="Proteomes" id="UP000267524"/>
    </source>
</evidence>
<accession>A0A3M7LBA6</accession>